<gene>
    <name evidence="1" type="ORF">ACFO4N_05745</name>
</gene>
<organism evidence="1 2">
    <name type="scientific">Camelliibacillus cellulosilyticus</name>
    <dbReference type="NCBI Taxonomy" id="2174486"/>
    <lineage>
        <taxon>Bacteria</taxon>
        <taxon>Bacillati</taxon>
        <taxon>Bacillota</taxon>
        <taxon>Bacilli</taxon>
        <taxon>Bacillales</taxon>
        <taxon>Sporolactobacillaceae</taxon>
        <taxon>Camelliibacillus</taxon>
    </lineage>
</organism>
<sequence length="139" mass="15898">MAGFTLSDLNAQKSMTSQALQQARHNRTVCLEKIQRLQEASASLSDSLRNVQSLKRSIGDFEIGRGDWRGDRKAAFDKKYLVYKNCWLTYYGQVKCSKDLVDHEIRVIEQKRALYGSQIANLQSTLRNIEANIAKAERE</sequence>
<dbReference type="Proteomes" id="UP001596022">
    <property type="component" value="Unassembled WGS sequence"/>
</dbReference>
<evidence type="ECO:0000313" key="2">
    <source>
        <dbReference type="Proteomes" id="UP001596022"/>
    </source>
</evidence>
<keyword evidence="2" id="KW-1185">Reference proteome</keyword>
<dbReference type="EMBL" id="JBHSFW010000001">
    <property type="protein sequence ID" value="MFC4618230.1"/>
    <property type="molecule type" value="Genomic_DNA"/>
</dbReference>
<evidence type="ECO:0000313" key="1">
    <source>
        <dbReference type="EMBL" id="MFC4618230.1"/>
    </source>
</evidence>
<name>A0ABV9GNJ3_9BACL</name>
<dbReference type="InterPro" id="IPR031681">
    <property type="entry name" value="YwqH-like"/>
</dbReference>
<proteinExistence type="predicted"/>
<dbReference type="RefSeq" id="WP_376845230.1">
    <property type="nucleotide sequence ID" value="NZ_JBHSFW010000001.1"/>
</dbReference>
<comment type="caution">
    <text evidence="1">The sequence shown here is derived from an EMBL/GenBank/DDBJ whole genome shotgun (WGS) entry which is preliminary data.</text>
</comment>
<accession>A0ABV9GNJ3</accession>
<protein>
    <submittedName>
        <fullName evidence="1">DUF5082 family protein</fullName>
    </submittedName>
</protein>
<dbReference type="Pfam" id="PF16888">
    <property type="entry name" value="YwqH-like"/>
    <property type="match status" value="1"/>
</dbReference>
<reference evidence="2" key="1">
    <citation type="journal article" date="2019" name="Int. J. Syst. Evol. Microbiol.">
        <title>The Global Catalogue of Microorganisms (GCM) 10K type strain sequencing project: providing services to taxonomists for standard genome sequencing and annotation.</title>
        <authorList>
            <consortium name="The Broad Institute Genomics Platform"/>
            <consortium name="The Broad Institute Genome Sequencing Center for Infectious Disease"/>
            <person name="Wu L."/>
            <person name="Ma J."/>
        </authorList>
    </citation>
    <scope>NUCLEOTIDE SEQUENCE [LARGE SCALE GENOMIC DNA]</scope>
    <source>
        <strain evidence="2">CGMCC 1.16306</strain>
    </source>
</reference>